<dbReference type="GO" id="GO:0016747">
    <property type="term" value="F:acyltransferase activity, transferring groups other than amino-acyl groups"/>
    <property type="evidence" value="ECO:0007669"/>
    <property type="project" value="InterPro"/>
</dbReference>
<sequence length="305" mass="33326">MVDAMRVIGCNGRMARSNPQKLWHYAGPISGETIMPGLIRFIRDIFSVDASPLLSIGHDPETVTFGWWHGSELAANISVFPRRLCLQGTDIQALGIQSVGVRPDFRGKGLFTDLIQKVVAHADNRSCPIVFTTDKPDIFVPWGFRPVPSSAFVVPVQPSLHAPRYRRLAMDQAKDIDLIKTCFATRAPTSLVASTRDHASAFFMAALANPGIEVLHLTDLDAIIAVRGREGKAMILLDVIAASIPQVQDIAAALAYAGSRVILHLTPDLLAPEYDEIPNPYPTPLMVRGSFAPEGLPIMLSRMRV</sequence>
<keyword evidence="3" id="KW-1185">Reference proteome</keyword>
<dbReference type="Pfam" id="PF13527">
    <property type="entry name" value="Acetyltransf_9"/>
    <property type="match status" value="1"/>
</dbReference>
<dbReference type="CDD" id="cd04301">
    <property type="entry name" value="NAT_SF"/>
    <property type="match status" value="1"/>
</dbReference>
<evidence type="ECO:0000313" key="2">
    <source>
        <dbReference type="EMBL" id="PTE12604.1"/>
    </source>
</evidence>
<evidence type="ECO:0000313" key="3">
    <source>
        <dbReference type="Proteomes" id="UP000241362"/>
    </source>
</evidence>
<dbReference type="EMBL" id="PZKE01000045">
    <property type="protein sequence ID" value="PTE12604.1"/>
    <property type="molecule type" value="Genomic_DNA"/>
</dbReference>
<dbReference type="Gene3D" id="3.40.630.30">
    <property type="match status" value="1"/>
</dbReference>
<organism evidence="2 3">
    <name type="scientific">Fuscovulum blasticum DSM 2131</name>
    <dbReference type="NCBI Taxonomy" id="1188250"/>
    <lineage>
        <taxon>Bacteria</taxon>
        <taxon>Pseudomonadati</taxon>
        <taxon>Pseudomonadota</taxon>
        <taxon>Alphaproteobacteria</taxon>
        <taxon>Rhodobacterales</taxon>
        <taxon>Paracoccaceae</taxon>
        <taxon>Pseudogemmobacter</taxon>
    </lineage>
</organism>
<feature type="domain" description="N-acetyltransferase" evidence="1">
    <location>
        <begin position="25"/>
        <end position="171"/>
    </location>
</feature>
<dbReference type="InterPro" id="IPR016181">
    <property type="entry name" value="Acyl_CoA_acyltransferase"/>
</dbReference>
<dbReference type="PROSITE" id="PS51186">
    <property type="entry name" value="GNAT"/>
    <property type="match status" value="1"/>
</dbReference>
<dbReference type="SUPFAM" id="SSF55729">
    <property type="entry name" value="Acyl-CoA N-acyltransferases (Nat)"/>
    <property type="match status" value="1"/>
</dbReference>
<gene>
    <name evidence="2" type="ORF">C5F44_17525</name>
</gene>
<dbReference type="InterPro" id="IPR000182">
    <property type="entry name" value="GNAT_dom"/>
</dbReference>
<name>A0A2T4J3X8_FUSBL</name>
<evidence type="ECO:0000259" key="1">
    <source>
        <dbReference type="PROSITE" id="PS51186"/>
    </source>
</evidence>
<comment type="caution">
    <text evidence="2">The sequence shown here is derived from an EMBL/GenBank/DDBJ whole genome shotgun (WGS) entry which is preliminary data.</text>
</comment>
<accession>A0A2T4J3X8</accession>
<dbReference type="AlphaFoldDB" id="A0A2T4J3X8"/>
<dbReference type="RefSeq" id="WP_107674927.1">
    <property type="nucleotide sequence ID" value="NZ_PZKE01000045.1"/>
</dbReference>
<protein>
    <submittedName>
        <fullName evidence="2">GNAT family N-acetyltransferase</fullName>
    </submittedName>
</protein>
<dbReference type="Proteomes" id="UP000241362">
    <property type="component" value="Unassembled WGS sequence"/>
</dbReference>
<reference evidence="2 3" key="1">
    <citation type="submission" date="2018-03" db="EMBL/GenBank/DDBJ databases">
        <title>Rhodobacter blasticus.</title>
        <authorList>
            <person name="Meyer T.E."/>
            <person name="Miller S."/>
            <person name="Lodha T."/>
            <person name="Gandham S."/>
            <person name="Chintalapati S."/>
            <person name="Chintalapati V.R."/>
        </authorList>
    </citation>
    <scope>NUCLEOTIDE SEQUENCE [LARGE SCALE GENOMIC DNA]</scope>
    <source>
        <strain evidence="2 3">DSM 2131</strain>
    </source>
</reference>
<proteinExistence type="predicted"/>
<keyword evidence="2" id="KW-0808">Transferase</keyword>